<dbReference type="InterPro" id="IPR014710">
    <property type="entry name" value="RmlC-like_jellyroll"/>
</dbReference>
<dbReference type="GO" id="GO:0047869">
    <property type="term" value="F:dimethylpropiothetin dethiomethylase activity"/>
    <property type="evidence" value="ECO:0007669"/>
    <property type="project" value="InterPro"/>
</dbReference>
<keyword evidence="2" id="KW-1185">Reference proteome</keyword>
<organism evidence="1 2">
    <name type="scientific">Paraburkholderia piptadeniae</name>
    <dbReference type="NCBI Taxonomy" id="1701573"/>
    <lineage>
        <taxon>Bacteria</taxon>
        <taxon>Pseudomonadati</taxon>
        <taxon>Pseudomonadota</taxon>
        <taxon>Betaproteobacteria</taxon>
        <taxon>Burkholderiales</taxon>
        <taxon>Burkholderiaceae</taxon>
        <taxon>Paraburkholderia</taxon>
    </lineage>
</organism>
<gene>
    <name evidence="1" type="ORF">BN2476_300044</name>
</gene>
<dbReference type="Gene3D" id="2.60.120.10">
    <property type="entry name" value="Jelly Rolls"/>
    <property type="match status" value="1"/>
</dbReference>
<accession>A0A1N7S3F3</accession>
<proteinExistence type="predicted"/>
<dbReference type="InterPro" id="IPR031723">
    <property type="entry name" value="DMSP_lyase"/>
</dbReference>
<evidence type="ECO:0000313" key="1">
    <source>
        <dbReference type="EMBL" id="SIT41510.1"/>
    </source>
</evidence>
<evidence type="ECO:0000313" key="2">
    <source>
        <dbReference type="Proteomes" id="UP000195569"/>
    </source>
</evidence>
<protein>
    <submittedName>
        <fullName evidence="1">Transcriptional regulator protein</fullName>
    </submittedName>
</protein>
<dbReference type="Pfam" id="PF16867">
    <property type="entry name" value="DMSP_lyase"/>
    <property type="match status" value="1"/>
</dbReference>
<dbReference type="EMBL" id="CYGY02000030">
    <property type="protein sequence ID" value="SIT41510.1"/>
    <property type="molecule type" value="Genomic_DNA"/>
</dbReference>
<dbReference type="Proteomes" id="UP000195569">
    <property type="component" value="Unassembled WGS sequence"/>
</dbReference>
<dbReference type="AlphaFoldDB" id="A0A1N7S3F3"/>
<reference evidence="1" key="1">
    <citation type="submission" date="2016-12" db="EMBL/GenBank/DDBJ databases">
        <authorList>
            <person name="Moulin L."/>
        </authorList>
    </citation>
    <scope>NUCLEOTIDE SEQUENCE [LARGE SCALE GENOMIC DNA]</scope>
    <source>
        <strain evidence="1">STM 7183</strain>
    </source>
</reference>
<dbReference type="SUPFAM" id="SSF51182">
    <property type="entry name" value="RmlC-like cupins"/>
    <property type="match status" value="1"/>
</dbReference>
<sequence>MMTTRPAVVNEFIHVARQHFASQLLPVEARKMAEAVFARLEVPSDDGQRLGTRYPACEWLDASLMTLSGDARFSDIAKALKSVEPLLGWRRRASGANGSQDYVERHANGFVCGPGGAESRSDVQLGITIMLPNTRYPDHSHPPQEAYVLLSPGEFRQGDGEWIDPGPGGGIYNTPNLLHAMRSRTSPFLALWCLLV</sequence>
<dbReference type="InterPro" id="IPR011051">
    <property type="entry name" value="RmlC_Cupin_sf"/>
</dbReference>
<name>A0A1N7S3F3_9BURK</name>
<comment type="caution">
    <text evidence="1">The sequence shown here is derived from an EMBL/GenBank/DDBJ whole genome shotgun (WGS) entry which is preliminary data.</text>
</comment>